<dbReference type="AlphaFoldDB" id="A0A7X9NQE2"/>
<keyword evidence="1" id="KW-1133">Transmembrane helix</keyword>
<accession>A0A7X9NQE2</accession>
<name>A0A7X9NQE2_9BIFI</name>
<dbReference type="Proteomes" id="UP000588369">
    <property type="component" value="Unassembled WGS sequence"/>
</dbReference>
<dbReference type="RefSeq" id="WP_168983998.1">
    <property type="nucleotide sequence ID" value="NZ_JABAGI010000003.1"/>
</dbReference>
<evidence type="ECO:0000313" key="3">
    <source>
        <dbReference type="EMBL" id="NME61898.1"/>
    </source>
</evidence>
<gene>
    <name evidence="3" type="ORF">HF844_03640</name>
</gene>
<evidence type="ECO:0000256" key="1">
    <source>
        <dbReference type="SAM" id="Phobius"/>
    </source>
</evidence>
<feature type="transmembrane region" description="Helical" evidence="1">
    <location>
        <begin position="33"/>
        <end position="55"/>
    </location>
</feature>
<evidence type="ECO:0000313" key="4">
    <source>
        <dbReference type="Proteomes" id="UP000588369"/>
    </source>
</evidence>
<sequence length="56" mass="5563">MNTLMRFLLVVAAALLAGAAAFAASVTPPVCRLAAGVMVALLVGFVGVMAAVSCVR</sequence>
<feature type="chain" id="PRO_5030934638" evidence="2">
    <location>
        <begin position="24"/>
        <end position="56"/>
    </location>
</feature>
<protein>
    <submittedName>
        <fullName evidence="3">Uncharacterized protein</fullName>
    </submittedName>
</protein>
<dbReference type="EMBL" id="JABAGI010000003">
    <property type="protein sequence ID" value="NME61898.1"/>
    <property type="molecule type" value="Genomic_DNA"/>
</dbReference>
<comment type="caution">
    <text evidence="3">The sequence shown here is derived from an EMBL/GenBank/DDBJ whole genome shotgun (WGS) entry which is preliminary data.</text>
</comment>
<proteinExistence type="predicted"/>
<organism evidence="3 4">
    <name type="scientific">Bifidobacterium thermophilum</name>
    <dbReference type="NCBI Taxonomy" id="33905"/>
    <lineage>
        <taxon>Bacteria</taxon>
        <taxon>Bacillati</taxon>
        <taxon>Actinomycetota</taxon>
        <taxon>Actinomycetes</taxon>
        <taxon>Bifidobacteriales</taxon>
        <taxon>Bifidobacteriaceae</taxon>
        <taxon>Bifidobacterium</taxon>
    </lineage>
</organism>
<evidence type="ECO:0000256" key="2">
    <source>
        <dbReference type="SAM" id="SignalP"/>
    </source>
</evidence>
<feature type="signal peptide" evidence="2">
    <location>
        <begin position="1"/>
        <end position="23"/>
    </location>
</feature>
<keyword evidence="2" id="KW-0732">Signal</keyword>
<keyword evidence="1" id="KW-0472">Membrane</keyword>
<reference evidence="3 4" key="1">
    <citation type="submission" date="2020-04" db="EMBL/GenBank/DDBJ databases">
        <authorList>
            <person name="Hitch T.C.A."/>
            <person name="Wylensek D."/>
            <person name="Clavel T."/>
        </authorList>
    </citation>
    <scope>NUCLEOTIDE SEQUENCE [LARGE SCALE GENOMIC DNA]</scope>
    <source>
        <strain evidence="3 4">BSM-130-P53-3C</strain>
    </source>
</reference>
<keyword evidence="1" id="KW-0812">Transmembrane</keyword>